<dbReference type="SUPFAM" id="SSF52833">
    <property type="entry name" value="Thioredoxin-like"/>
    <property type="match status" value="1"/>
</dbReference>
<proteinExistence type="inferred from homology"/>
<gene>
    <name evidence="7" type="ORF">AWH48_09275</name>
</gene>
<dbReference type="PROSITE" id="PS51352">
    <property type="entry name" value="THIOREDOXIN_2"/>
    <property type="match status" value="1"/>
</dbReference>
<keyword evidence="4" id="KW-1015">Disulfide bond</keyword>
<reference evidence="7 8" key="1">
    <citation type="submission" date="2016-01" db="EMBL/GenBank/DDBJ databases">
        <title>Investigation of taxonomic status of Bacillus aminovorans.</title>
        <authorList>
            <person name="Verma A."/>
            <person name="Pal Y."/>
            <person name="Krishnamurthi S."/>
        </authorList>
    </citation>
    <scope>NUCLEOTIDE SEQUENCE [LARGE SCALE GENOMIC DNA]</scope>
    <source>
        <strain evidence="7 8">DSM 4337</strain>
    </source>
</reference>
<dbReference type="EMBL" id="LQWZ01000033">
    <property type="protein sequence ID" value="OAH54763.1"/>
    <property type="molecule type" value="Genomic_DNA"/>
</dbReference>
<dbReference type="Proteomes" id="UP000077271">
    <property type="component" value="Unassembled WGS sequence"/>
</dbReference>
<dbReference type="InterPro" id="IPR036249">
    <property type="entry name" value="Thioredoxin-like_sf"/>
</dbReference>
<dbReference type="Pfam" id="PF13462">
    <property type="entry name" value="Thioredoxin_4"/>
    <property type="match status" value="1"/>
</dbReference>
<comment type="similarity">
    <text evidence="1">Belongs to the thioredoxin family. DsbA subfamily.</text>
</comment>
<dbReference type="GO" id="GO:0016491">
    <property type="term" value="F:oxidoreductase activity"/>
    <property type="evidence" value="ECO:0007669"/>
    <property type="project" value="UniProtKB-KW"/>
</dbReference>
<name>A0A177KN17_9BACI</name>
<evidence type="ECO:0000256" key="5">
    <source>
        <dbReference type="ARBA" id="ARBA00023284"/>
    </source>
</evidence>
<evidence type="ECO:0000256" key="3">
    <source>
        <dbReference type="ARBA" id="ARBA00023002"/>
    </source>
</evidence>
<evidence type="ECO:0000313" key="8">
    <source>
        <dbReference type="Proteomes" id="UP000077271"/>
    </source>
</evidence>
<dbReference type="InterPro" id="IPR013766">
    <property type="entry name" value="Thioredoxin_domain"/>
</dbReference>
<evidence type="ECO:0000259" key="6">
    <source>
        <dbReference type="PROSITE" id="PS51352"/>
    </source>
</evidence>
<evidence type="ECO:0000256" key="1">
    <source>
        <dbReference type="ARBA" id="ARBA00005791"/>
    </source>
</evidence>
<keyword evidence="3" id="KW-0560">Oxidoreductase</keyword>
<sequence>MAKGIFWVVGLFAVCMAGVIFLSNAAEKSVDIEYASQPFVGEESAPVNIVEFGDYKCPVCKDFNDSFFPLIDQELVQTGKVKFYFMNYSFINVDSNRSAQFAEAVYQELGNEKFWKFHELMYSKQPADLSFEKVDLYTNEFLKEALAEIATAEEVASVMSVVEHEGSMDAWEKDTATAKQLGVSGTPTMFVNGKEFTGNSFDDLVKMVEEAAADGK</sequence>
<evidence type="ECO:0000313" key="7">
    <source>
        <dbReference type="EMBL" id="OAH54763.1"/>
    </source>
</evidence>
<dbReference type="PANTHER" id="PTHR13887">
    <property type="entry name" value="GLUTATHIONE S-TRANSFERASE KAPPA"/>
    <property type="match status" value="1"/>
</dbReference>
<organism evidence="7 8">
    <name type="scientific">Domibacillus aminovorans</name>
    <dbReference type="NCBI Taxonomy" id="29332"/>
    <lineage>
        <taxon>Bacteria</taxon>
        <taxon>Bacillati</taxon>
        <taxon>Bacillota</taxon>
        <taxon>Bacilli</taxon>
        <taxon>Bacillales</taxon>
        <taxon>Bacillaceae</taxon>
        <taxon>Domibacillus</taxon>
    </lineage>
</organism>
<feature type="domain" description="Thioredoxin" evidence="6">
    <location>
        <begin position="15"/>
        <end position="213"/>
    </location>
</feature>
<keyword evidence="2" id="KW-0732">Signal</keyword>
<dbReference type="Gene3D" id="3.40.30.10">
    <property type="entry name" value="Glutaredoxin"/>
    <property type="match status" value="1"/>
</dbReference>
<comment type="caution">
    <text evidence="7">The sequence shown here is derived from an EMBL/GenBank/DDBJ whole genome shotgun (WGS) entry which is preliminary data.</text>
</comment>
<evidence type="ECO:0000256" key="4">
    <source>
        <dbReference type="ARBA" id="ARBA00023157"/>
    </source>
</evidence>
<accession>A0A177KN17</accession>
<dbReference type="PANTHER" id="PTHR13887:SF14">
    <property type="entry name" value="DISULFIDE BOND FORMATION PROTEIN D"/>
    <property type="match status" value="1"/>
</dbReference>
<keyword evidence="5" id="KW-0676">Redox-active center</keyword>
<protein>
    <submittedName>
        <fullName evidence="7">Thiol-disulfide oxidoreductase</fullName>
    </submittedName>
</protein>
<dbReference type="InterPro" id="IPR012336">
    <property type="entry name" value="Thioredoxin-like_fold"/>
</dbReference>
<evidence type="ECO:0000256" key="2">
    <source>
        <dbReference type="ARBA" id="ARBA00022729"/>
    </source>
</evidence>
<dbReference type="AlphaFoldDB" id="A0A177KN17"/>